<feature type="region of interest" description="Disordered" evidence="1">
    <location>
        <begin position="23"/>
        <end position="45"/>
    </location>
</feature>
<keyword evidence="3" id="KW-1185">Reference proteome</keyword>
<proteinExistence type="predicted"/>
<organism evidence="2 3">
    <name type="scientific">Mucuna pruriens</name>
    <name type="common">Velvet bean</name>
    <name type="synonym">Dolichos pruriens</name>
    <dbReference type="NCBI Taxonomy" id="157652"/>
    <lineage>
        <taxon>Eukaryota</taxon>
        <taxon>Viridiplantae</taxon>
        <taxon>Streptophyta</taxon>
        <taxon>Embryophyta</taxon>
        <taxon>Tracheophyta</taxon>
        <taxon>Spermatophyta</taxon>
        <taxon>Magnoliopsida</taxon>
        <taxon>eudicotyledons</taxon>
        <taxon>Gunneridae</taxon>
        <taxon>Pentapetalae</taxon>
        <taxon>rosids</taxon>
        <taxon>fabids</taxon>
        <taxon>Fabales</taxon>
        <taxon>Fabaceae</taxon>
        <taxon>Papilionoideae</taxon>
        <taxon>50 kb inversion clade</taxon>
        <taxon>NPAAA clade</taxon>
        <taxon>indigoferoid/millettioid clade</taxon>
        <taxon>Phaseoleae</taxon>
        <taxon>Mucuna</taxon>
    </lineage>
</organism>
<reference evidence="2" key="1">
    <citation type="submission" date="2018-05" db="EMBL/GenBank/DDBJ databases">
        <title>Draft genome of Mucuna pruriens seed.</title>
        <authorList>
            <person name="Nnadi N.E."/>
            <person name="Vos R."/>
            <person name="Hasami M.H."/>
            <person name="Devisetty U.K."/>
            <person name="Aguiy J.C."/>
        </authorList>
    </citation>
    <scope>NUCLEOTIDE SEQUENCE [LARGE SCALE GENOMIC DNA]</scope>
    <source>
        <strain evidence="2">JCA_2017</strain>
    </source>
</reference>
<protein>
    <submittedName>
        <fullName evidence="2">Uncharacterized protein</fullName>
    </submittedName>
</protein>
<sequence length="241" mass="26081">MASLGSTMQRGVASIINSVNLGTVSASPQRSKSSKRVREGQSSLSAATENAVLPSLSLTYFTFEHSNKHSTAFTLERRPPLRIREIRVSSHRHAELDNPHVPLPRCHVNRSPPLGIHRIHLQFFAVTLQQKLHHVDSVHRRGLVQNWIVDFDSAAGSFQKLHHVEVPGPNCEWHEGFCGCVGAGVEQISDGVGAGAFDGGFQQSGELRFRACGYGFGEEVAGLGGLRDEEVGDVGANEGDG</sequence>
<evidence type="ECO:0000313" key="3">
    <source>
        <dbReference type="Proteomes" id="UP000257109"/>
    </source>
</evidence>
<dbReference type="OrthoDB" id="10554782at2759"/>
<evidence type="ECO:0000313" key="2">
    <source>
        <dbReference type="EMBL" id="RDX57954.1"/>
    </source>
</evidence>
<dbReference type="EMBL" id="QJKJ01017987">
    <property type="protein sequence ID" value="RDX57954.1"/>
    <property type="molecule type" value="Genomic_DNA"/>
</dbReference>
<accession>A0A371DZK4</accession>
<feature type="non-terminal residue" evidence="2">
    <location>
        <position position="1"/>
    </location>
</feature>
<evidence type="ECO:0000256" key="1">
    <source>
        <dbReference type="SAM" id="MobiDB-lite"/>
    </source>
</evidence>
<dbReference type="Proteomes" id="UP000257109">
    <property type="component" value="Unassembled WGS sequence"/>
</dbReference>
<comment type="caution">
    <text evidence="2">The sequence shown here is derived from an EMBL/GenBank/DDBJ whole genome shotgun (WGS) entry which is preliminary data.</text>
</comment>
<gene>
    <name evidence="2" type="ORF">CR513_62767</name>
</gene>
<dbReference type="AlphaFoldDB" id="A0A371DZK4"/>
<name>A0A371DZK4_MUCPR</name>